<dbReference type="AlphaFoldDB" id="A0A0E9RH65"/>
<reference evidence="1" key="2">
    <citation type="journal article" date="2015" name="Fish Shellfish Immunol.">
        <title>Early steps in the European eel (Anguilla anguilla)-Vibrio vulnificus interaction in the gills: Role of the RtxA13 toxin.</title>
        <authorList>
            <person name="Callol A."/>
            <person name="Pajuelo D."/>
            <person name="Ebbesson L."/>
            <person name="Teles M."/>
            <person name="MacKenzie S."/>
            <person name="Amaro C."/>
        </authorList>
    </citation>
    <scope>NUCLEOTIDE SEQUENCE</scope>
</reference>
<dbReference type="EMBL" id="GBXM01080802">
    <property type="protein sequence ID" value="JAH27775.1"/>
    <property type="molecule type" value="Transcribed_RNA"/>
</dbReference>
<accession>A0A0E9RH65</accession>
<organism evidence="1">
    <name type="scientific">Anguilla anguilla</name>
    <name type="common">European freshwater eel</name>
    <name type="synonym">Muraena anguilla</name>
    <dbReference type="NCBI Taxonomy" id="7936"/>
    <lineage>
        <taxon>Eukaryota</taxon>
        <taxon>Metazoa</taxon>
        <taxon>Chordata</taxon>
        <taxon>Craniata</taxon>
        <taxon>Vertebrata</taxon>
        <taxon>Euteleostomi</taxon>
        <taxon>Actinopterygii</taxon>
        <taxon>Neopterygii</taxon>
        <taxon>Teleostei</taxon>
        <taxon>Anguilliformes</taxon>
        <taxon>Anguillidae</taxon>
        <taxon>Anguilla</taxon>
    </lineage>
</organism>
<proteinExistence type="predicted"/>
<evidence type="ECO:0000313" key="1">
    <source>
        <dbReference type="EMBL" id="JAH27775.1"/>
    </source>
</evidence>
<protein>
    <submittedName>
        <fullName evidence="1">Uncharacterized protein</fullName>
    </submittedName>
</protein>
<reference evidence="1" key="1">
    <citation type="submission" date="2014-11" db="EMBL/GenBank/DDBJ databases">
        <authorList>
            <person name="Amaro Gonzalez C."/>
        </authorList>
    </citation>
    <scope>NUCLEOTIDE SEQUENCE</scope>
</reference>
<name>A0A0E9RH65_ANGAN</name>
<sequence>MQNTLDKHDWKQNGCVKRSNTGGLLCIGVSGEPGILNTESEPAGFLIFQL</sequence>